<name>A0A165DSA7_9APHY</name>
<evidence type="ECO:0000313" key="2">
    <source>
        <dbReference type="EMBL" id="KZT05527.1"/>
    </source>
</evidence>
<dbReference type="PANTHER" id="PTHR37450">
    <property type="entry name" value="CIPC PROTEIN"/>
    <property type="match status" value="1"/>
</dbReference>
<evidence type="ECO:0008006" key="4">
    <source>
        <dbReference type="Google" id="ProtNLM"/>
    </source>
</evidence>
<dbReference type="AlphaFoldDB" id="A0A165DSA7"/>
<protein>
    <recommendedName>
        <fullName evidence="4">Phosphoglycerate mutase family protein</fullName>
    </recommendedName>
</protein>
<feature type="compositionally biased region" description="Polar residues" evidence="1">
    <location>
        <begin position="12"/>
        <end position="21"/>
    </location>
</feature>
<proteinExistence type="predicted"/>
<feature type="region of interest" description="Disordered" evidence="1">
    <location>
        <begin position="1"/>
        <end position="22"/>
    </location>
</feature>
<dbReference type="InParanoid" id="A0A165DSA7"/>
<dbReference type="Proteomes" id="UP000076871">
    <property type="component" value="Unassembled WGS sequence"/>
</dbReference>
<feature type="compositionally biased region" description="Basic and acidic residues" evidence="1">
    <location>
        <begin position="1"/>
        <end position="11"/>
    </location>
</feature>
<evidence type="ECO:0000313" key="3">
    <source>
        <dbReference type="Proteomes" id="UP000076871"/>
    </source>
</evidence>
<dbReference type="OrthoDB" id="9895617at2759"/>
<dbReference type="InterPro" id="IPR022234">
    <property type="entry name" value="DUF3759"/>
</dbReference>
<keyword evidence="3" id="KW-1185">Reference proteome</keyword>
<dbReference type="GeneID" id="63823493"/>
<organism evidence="2 3">
    <name type="scientific">Laetiporus sulphureus 93-53</name>
    <dbReference type="NCBI Taxonomy" id="1314785"/>
    <lineage>
        <taxon>Eukaryota</taxon>
        <taxon>Fungi</taxon>
        <taxon>Dikarya</taxon>
        <taxon>Basidiomycota</taxon>
        <taxon>Agaricomycotina</taxon>
        <taxon>Agaricomycetes</taxon>
        <taxon>Polyporales</taxon>
        <taxon>Laetiporus</taxon>
    </lineage>
</organism>
<dbReference type="STRING" id="1314785.A0A165DSA7"/>
<sequence>MGWFDGSDKQDAYNQAVNSPHQAELSHEVISGAAAYEAAKAYEKHCEQNGKPASHAEAKELLAGFTGAFVDRLVETKGLDFVDRERAKRSAREQTNEIVQQDFNVY</sequence>
<feature type="compositionally biased region" description="Polar residues" evidence="1">
    <location>
        <begin position="96"/>
        <end position="106"/>
    </location>
</feature>
<accession>A0A165DSA7</accession>
<dbReference type="EMBL" id="KV427629">
    <property type="protein sequence ID" value="KZT05527.1"/>
    <property type="molecule type" value="Genomic_DNA"/>
</dbReference>
<dbReference type="PANTHER" id="PTHR37450:SF1">
    <property type="entry name" value="CIPC PROTEIN"/>
    <property type="match status" value="1"/>
</dbReference>
<dbReference type="RefSeq" id="XP_040763267.1">
    <property type="nucleotide sequence ID" value="XM_040906464.1"/>
</dbReference>
<dbReference type="Pfam" id="PF12585">
    <property type="entry name" value="DUF3759"/>
    <property type="match status" value="1"/>
</dbReference>
<evidence type="ECO:0000256" key="1">
    <source>
        <dbReference type="SAM" id="MobiDB-lite"/>
    </source>
</evidence>
<reference evidence="2 3" key="1">
    <citation type="journal article" date="2016" name="Mol. Biol. Evol.">
        <title>Comparative Genomics of Early-Diverging Mushroom-Forming Fungi Provides Insights into the Origins of Lignocellulose Decay Capabilities.</title>
        <authorList>
            <person name="Nagy L.G."/>
            <person name="Riley R."/>
            <person name="Tritt A."/>
            <person name="Adam C."/>
            <person name="Daum C."/>
            <person name="Floudas D."/>
            <person name="Sun H."/>
            <person name="Yadav J.S."/>
            <person name="Pangilinan J."/>
            <person name="Larsson K.H."/>
            <person name="Matsuura K."/>
            <person name="Barry K."/>
            <person name="Labutti K."/>
            <person name="Kuo R."/>
            <person name="Ohm R.A."/>
            <person name="Bhattacharya S.S."/>
            <person name="Shirouzu T."/>
            <person name="Yoshinaga Y."/>
            <person name="Martin F.M."/>
            <person name="Grigoriev I.V."/>
            <person name="Hibbett D.S."/>
        </authorList>
    </citation>
    <scope>NUCLEOTIDE SEQUENCE [LARGE SCALE GENOMIC DNA]</scope>
    <source>
        <strain evidence="2 3">93-53</strain>
    </source>
</reference>
<gene>
    <name evidence="2" type="ORF">LAESUDRAFT_701788</name>
</gene>
<feature type="region of interest" description="Disordered" evidence="1">
    <location>
        <begin position="87"/>
        <end position="106"/>
    </location>
</feature>